<dbReference type="GeneID" id="39985622"/>
<dbReference type="Pfam" id="PF24787">
    <property type="entry name" value="TEX47"/>
    <property type="match status" value="1"/>
</dbReference>
<proteinExistence type="predicted"/>
<dbReference type="PANTHER" id="PTHR34035:SF1">
    <property type="entry name" value="TESTIS-EXPRESSED PROTEIN 47"/>
    <property type="match status" value="1"/>
</dbReference>
<evidence type="ECO:0000313" key="2">
    <source>
        <dbReference type="Proteomes" id="UP000192257"/>
    </source>
</evidence>
<accession>A0A1X0NX29</accession>
<dbReference type="PANTHER" id="PTHR34035">
    <property type="entry name" value="TESTIS-EXPRESSED PROTEIN 47"/>
    <property type="match status" value="1"/>
</dbReference>
<organism evidence="1 2">
    <name type="scientific">Trypanosoma theileri</name>
    <dbReference type="NCBI Taxonomy" id="67003"/>
    <lineage>
        <taxon>Eukaryota</taxon>
        <taxon>Discoba</taxon>
        <taxon>Euglenozoa</taxon>
        <taxon>Kinetoplastea</taxon>
        <taxon>Metakinetoplastina</taxon>
        <taxon>Trypanosomatida</taxon>
        <taxon>Trypanosomatidae</taxon>
        <taxon>Trypanosoma</taxon>
    </lineage>
</organism>
<sequence length="264" mass="29880">MQKQSNTISNDPQLQKANGFTEAETLLDIMLKKFNSTDRDEADPFLLRVVIAGKRTENAARSLGTLMTELIDRAVSESENPLRLKNETTTKPSGLIIDYENNFIEIIEGYERHIVGFLKLLKKHCDLKEDASCSDVRILFLTDDVLSPLAVPFSCIDKLPALTPEAEVGEKSDEEIAELLLDDINNLVKLSNLVANELTNKRKIFLDSARVSHPMLFPRTSSLKNYLEKDLFLTLSEYVDLFAKVPELTRDVELNHPVEDPLKY</sequence>
<dbReference type="Proteomes" id="UP000192257">
    <property type="component" value="Unassembled WGS sequence"/>
</dbReference>
<dbReference type="EMBL" id="NBCO01000015">
    <property type="protein sequence ID" value="ORC88759.1"/>
    <property type="molecule type" value="Genomic_DNA"/>
</dbReference>
<evidence type="ECO:0000313" key="1">
    <source>
        <dbReference type="EMBL" id="ORC88759.1"/>
    </source>
</evidence>
<name>A0A1X0NX29_9TRYP</name>
<dbReference type="AlphaFoldDB" id="A0A1X0NX29"/>
<dbReference type="VEuPathDB" id="TriTrypDB:TM35_000151900"/>
<dbReference type="RefSeq" id="XP_028882825.1">
    <property type="nucleotide sequence ID" value="XM_029025842.1"/>
</dbReference>
<comment type="caution">
    <text evidence="1">The sequence shown here is derived from an EMBL/GenBank/DDBJ whole genome shotgun (WGS) entry which is preliminary data.</text>
</comment>
<dbReference type="OrthoDB" id="271119at2759"/>
<keyword evidence="2" id="KW-1185">Reference proteome</keyword>
<gene>
    <name evidence="1" type="ORF">TM35_000151900</name>
</gene>
<dbReference type="InterPro" id="IPR055308">
    <property type="entry name" value="TEX47-like"/>
</dbReference>
<protein>
    <submittedName>
        <fullName evidence="1">Uncharacterized protein</fullName>
    </submittedName>
</protein>
<reference evidence="1 2" key="1">
    <citation type="submission" date="2017-03" db="EMBL/GenBank/DDBJ databases">
        <title>An alternative strategy for trypanosome survival in the mammalian bloodstream revealed through genome and transcriptome analysis of the ubiquitous bovine parasite Trypanosoma (Megatrypanum) theileri.</title>
        <authorList>
            <person name="Kelly S."/>
            <person name="Ivens A."/>
            <person name="Mott A."/>
            <person name="O'Neill E."/>
            <person name="Emms D."/>
            <person name="Macleod O."/>
            <person name="Voorheis P."/>
            <person name="Matthews J."/>
            <person name="Matthews K."/>
            <person name="Carrington M."/>
        </authorList>
    </citation>
    <scope>NUCLEOTIDE SEQUENCE [LARGE SCALE GENOMIC DNA]</scope>
    <source>
        <strain evidence="1">Edinburgh</strain>
    </source>
</reference>